<dbReference type="OrthoDB" id="2678554at2"/>
<comment type="caution">
    <text evidence="1">The sequence shown here is derived from an EMBL/GenBank/DDBJ whole genome shotgun (WGS) entry which is preliminary data.</text>
</comment>
<dbReference type="STRING" id="44252.DJ90_5654"/>
<protein>
    <recommendedName>
        <fullName evidence="3">Peptide methionine sulfoxide reductase</fullName>
    </recommendedName>
</protein>
<organism evidence="1 2">
    <name type="scientific">Paenibacillus macerans</name>
    <name type="common">Bacillus macerans</name>
    <dbReference type="NCBI Taxonomy" id="44252"/>
    <lineage>
        <taxon>Bacteria</taxon>
        <taxon>Bacillati</taxon>
        <taxon>Bacillota</taxon>
        <taxon>Bacilli</taxon>
        <taxon>Bacillales</taxon>
        <taxon>Paenibacillaceae</taxon>
        <taxon>Paenibacillus</taxon>
    </lineage>
</organism>
<dbReference type="RefSeq" id="WP_036625954.1">
    <property type="nucleotide sequence ID" value="NZ_JAKOBR010000029.1"/>
</dbReference>
<gene>
    <name evidence="1" type="ORF">DJ90_5654</name>
</gene>
<accession>A0A090ZT39</accession>
<dbReference type="HOGENOM" id="CLU_134919_0_0_9"/>
<name>A0A090ZT39_PAEMA</name>
<dbReference type="AlphaFoldDB" id="A0A090ZT39"/>
<sequence>MKGKGVNRLAQAIDNRTDKRTAAPPSMDLGTITDDGLKLDQFGPVIPRSGYLIAEWMVNAHFPTKSRIYRTASPIGPTGEDTPDTTYSQEARLDFLGGEDGGHVPSMELRFSPSLQTGDRVLVLWVRDDPVVVSKVVPADD</sequence>
<dbReference type="GeneID" id="77009439"/>
<reference evidence="1 2" key="1">
    <citation type="submission" date="2014-04" db="EMBL/GenBank/DDBJ databases">
        <authorList>
            <person name="Bishop-Lilly K.A."/>
            <person name="Broomall S.M."/>
            <person name="Chain P.S."/>
            <person name="Chertkov O."/>
            <person name="Coyne S.R."/>
            <person name="Daligault H.E."/>
            <person name="Davenport K.W."/>
            <person name="Erkkila T."/>
            <person name="Frey K.G."/>
            <person name="Gibbons H.S."/>
            <person name="Gu W."/>
            <person name="Jaissle J."/>
            <person name="Johnson S.L."/>
            <person name="Koroleva G.I."/>
            <person name="Ladner J.T."/>
            <person name="Lo C.-C."/>
            <person name="Minogue T.D."/>
            <person name="Munk C."/>
            <person name="Palacios G.F."/>
            <person name="Redden C.L."/>
            <person name="Rosenzweig C.N."/>
            <person name="Scholz M.B."/>
            <person name="Teshima H."/>
            <person name="Xu Y."/>
        </authorList>
    </citation>
    <scope>NUCLEOTIDE SEQUENCE [LARGE SCALE GENOMIC DNA]</scope>
    <source>
        <strain evidence="1 2">8244</strain>
    </source>
</reference>
<evidence type="ECO:0000313" key="1">
    <source>
        <dbReference type="EMBL" id="KFN07306.1"/>
    </source>
</evidence>
<evidence type="ECO:0000313" key="2">
    <source>
        <dbReference type="Proteomes" id="UP000029278"/>
    </source>
</evidence>
<keyword evidence="2" id="KW-1185">Reference proteome</keyword>
<evidence type="ECO:0008006" key="3">
    <source>
        <dbReference type="Google" id="ProtNLM"/>
    </source>
</evidence>
<dbReference type="Proteomes" id="UP000029278">
    <property type="component" value="Unassembled WGS sequence"/>
</dbReference>
<dbReference type="EMBL" id="JMQA01000035">
    <property type="protein sequence ID" value="KFN07306.1"/>
    <property type="molecule type" value="Genomic_DNA"/>
</dbReference>
<proteinExistence type="predicted"/>